<feature type="chain" id="PRO_5041697761" evidence="1">
    <location>
        <begin position="25"/>
        <end position="223"/>
    </location>
</feature>
<sequence length="223" mass="26325">MQKYIQRSIIRASVMIFINLACFAAPQPINRDDFKIPSQSDVAMDKDFLKNLDSMSKQSALKYGQFNEHNMSTVFSNVMKQEEAKKEEVFFYMYSRSVPLVSLTNLFPQMHRLKEIKPNAKIIVVLNGFPNLEFWKLLRDIYKDEHRDLFKVRMDPRIFKAYQLKQVPAWIKTACPTNFEFKKCDTEKSFLAKGDMSLVDFYDLLSKQDNQYLDTYHQLIKAK</sequence>
<evidence type="ECO:0000313" key="2">
    <source>
        <dbReference type="EMBL" id="AHJ13010.1"/>
    </source>
</evidence>
<name>A0AA86ALH2_SULMK</name>
<evidence type="ECO:0000313" key="3">
    <source>
        <dbReference type="Proteomes" id="UP000019322"/>
    </source>
</evidence>
<dbReference type="AlphaFoldDB" id="A0AA86ALH2"/>
<accession>A0AA86ALH2</accession>
<evidence type="ECO:0000256" key="1">
    <source>
        <dbReference type="SAM" id="SignalP"/>
    </source>
</evidence>
<feature type="signal peptide" evidence="1">
    <location>
        <begin position="1"/>
        <end position="24"/>
    </location>
</feature>
<dbReference type="Pfam" id="PF09673">
    <property type="entry name" value="TrbC_Ftype"/>
    <property type="match status" value="1"/>
</dbReference>
<dbReference type="InterPro" id="IPR019106">
    <property type="entry name" value="T4SS_TrbC"/>
</dbReference>
<reference evidence="2 3" key="1">
    <citation type="journal article" date="2014" name="Environ. Microbiol.">
        <title>Insights into organohalide respiration and the versatile catabolism of Sulfurospirillum multivorans gained from comparative genomics and physiological studies.</title>
        <authorList>
            <person name="Goris T."/>
            <person name="Schubert T."/>
            <person name="Gadkari J."/>
            <person name="Wubet T."/>
            <person name="Tarkka M."/>
            <person name="Buscot F."/>
            <person name="Adrian L."/>
            <person name="Diekert G."/>
        </authorList>
    </citation>
    <scope>NUCLEOTIDE SEQUENCE [LARGE SCALE GENOMIC DNA]</scope>
    <source>
        <strain evidence="3">DM 12446 / JCM 15788 / NBRC 109480</strain>
    </source>
</reference>
<keyword evidence="1" id="KW-0732">Signal</keyword>
<protein>
    <submittedName>
        <fullName evidence="2">F-type conjugative pilus assembly protein, TrbC-like</fullName>
    </submittedName>
</protein>
<organism evidence="2 3">
    <name type="scientific">Sulfurospirillum multivorans (strain DM 12446 / JCM 15788 / NBRC 109480)</name>
    <dbReference type="NCBI Taxonomy" id="1150621"/>
    <lineage>
        <taxon>Bacteria</taxon>
        <taxon>Pseudomonadati</taxon>
        <taxon>Campylobacterota</taxon>
        <taxon>Epsilonproteobacteria</taxon>
        <taxon>Campylobacterales</taxon>
        <taxon>Sulfurospirillaceae</taxon>
        <taxon>Sulfurospirillum</taxon>
    </lineage>
</organism>
<dbReference type="KEGG" id="smul:SMUL_1755"/>
<dbReference type="RefSeq" id="WP_025344881.1">
    <property type="nucleotide sequence ID" value="NZ_CP007201.1"/>
</dbReference>
<proteinExistence type="predicted"/>
<gene>
    <name evidence="2" type="ORF">SMUL_1755</name>
</gene>
<dbReference type="Proteomes" id="UP000019322">
    <property type="component" value="Chromosome"/>
</dbReference>
<dbReference type="EMBL" id="CP007201">
    <property type="protein sequence ID" value="AHJ13010.1"/>
    <property type="molecule type" value="Genomic_DNA"/>
</dbReference>